<evidence type="ECO:0000256" key="1">
    <source>
        <dbReference type="SAM" id="MobiDB-lite"/>
    </source>
</evidence>
<dbReference type="EMBL" id="HBII01020605">
    <property type="protein sequence ID" value="CAE0349631.1"/>
    <property type="molecule type" value="Transcribed_RNA"/>
</dbReference>
<name>A0A7S3N9Y9_9SPIT</name>
<gene>
    <name evidence="2" type="ORF">EHAR0213_LOCUS8543</name>
</gene>
<organism evidence="2">
    <name type="scientific">Euplotes harpa</name>
    <dbReference type="NCBI Taxonomy" id="151035"/>
    <lineage>
        <taxon>Eukaryota</taxon>
        <taxon>Sar</taxon>
        <taxon>Alveolata</taxon>
        <taxon>Ciliophora</taxon>
        <taxon>Intramacronucleata</taxon>
        <taxon>Spirotrichea</taxon>
        <taxon>Hypotrichia</taxon>
        <taxon>Euplotida</taxon>
        <taxon>Euplotidae</taxon>
        <taxon>Euplotes</taxon>
    </lineage>
</organism>
<evidence type="ECO:0000313" key="2">
    <source>
        <dbReference type="EMBL" id="CAE0349631.1"/>
    </source>
</evidence>
<feature type="region of interest" description="Disordered" evidence="1">
    <location>
        <begin position="72"/>
        <end position="93"/>
    </location>
</feature>
<sequence>MKGDEDDWMFEKERFDNYIGDMELEKGLLKVIRKAGRKKDLDSVLQYPAKVNSYLRDVMNIGMYSEGDVPVAETEDDLASKSIPDENPRGIGRMPTVIESATCKRRDSFEDSFDIITDEEAREVREATLNRFTGYAPVNIYQGGYPGAGNEANVRPAPNFNMNFAPQYQQPVPVYVPPPPLAYQQHHQCNSNILNWGFGIKNIRRIANGPRNHFFAGVRY</sequence>
<accession>A0A7S3N9Y9</accession>
<reference evidence="2" key="1">
    <citation type="submission" date="2021-01" db="EMBL/GenBank/DDBJ databases">
        <authorList>
            <person name="Corre E."/>
            <person name="Pelletier E."/>
            <person name="Niang G."/>
            <person name="Scheremetjew M."/>
            <person name="Finn R."/>
            <person name="Kale V."/>
            <person name="Holt S."/>
            <person name="Cochrane G."/>
            <person name="Meng A."/>
            <person name="Brown T."/>
            <person name="Cohen L."/>
        </authorList>
    </citation>
    <scope>NUCLEOTIDE SEQUENCE</scope>
    <source>
        <strain evidence="2">FSP1.4</strain>
    </source>
</reference>
<protein>
    <submittedName>
        <fullName evidence="2">Uncharacterized protein</fullName>
    </submittedName>
</protein>
<proteinExistence type="predicted"/>
<dbReference type="AlphaFoldDB" id="A0A7S3N9Y9"/>